<dbReference type="GO" id="GO:0005737">
    <property type="term" value="C:cytoplasm"/>
    <property type="evidence" value="ECO:0007669"/>
    <property type="project" value="TreeGrafter"/>
</dbReference>
<dbReference type="AlphaFoldDB" id="C7Q7N7"/>
<dbReference type="SUPFAM" id="SSF51430">
    <property type="entry name" value="NAD(P)-linked oxidoreductase"/>
    <property type="match status" value="1"/>
</dbReference>
<dbReference type="InterPro" id="IPR036812">
    <property type="entry name" value="NAD(P)_OxRdtase_dom_sf"/>
</dbReference>
<dbReference type="CDD" id="cd19076">
    <property type="entry name" value="AKR_AKR13A_13D"/>
    <property type="match status" value="1"/>
</dbReference>
<keyword evidence="4" id="KW-1185">Reference proteome</keyword>
<dbReference type="RefSeq" id="WP_012787523.1">
    <property type="nucleotide sequence ID" value="NC_013131.1"/>
</dbReference>
<protein>
    <submittedName>
        <fullName evidence="3">Aldo/keto reductase</fullName>
    </submittedName>
</protein>
<dbReference type="KEGG" id="cai:Caci_3323"/>
<evidence type="ECO:0000256" key="1">
    <source>
        <dbReference type="ARBA" id="ARBA00023002"/>
    </source>
</evidence>
<evidence type="ECO:0000259" key="2">
    <source>
        <dbReference type="Pfam" id="PF00248"/>
    </source>
</evidence>
<dbReference type="HOGENOM" id="CLU_023205_2_1_11"/>
<dbReference type="Proteomes" id="UP000000851">
    <property type="component" value="Chromosome"/>
</dbReference>
<dbReference type="GO" id="GO:0016491">
    <property type="term" value="F:oxidoreductase activity"/>
    <property type="evidence" value="ECO:0007669"/>
    <property type="project" value="UniProtKB-KW"/>
</dbReference>
<name>C7Q7N7_CATAD</name>
<sequence>MPVRQLGGLRVPAQGLGCMGLSEFRGPVEPGEALRAVHRALDMGVTMLDTADIYGLGHNESLVGRAVRGRRDQAVIATKCGIVRGRGEAGRRLCGTRRNIKESCERSLARLGVDHIDLFYLHRVDPDTPIEESMLGMAELIAEGKIWYVGLSEAGPETIRRAHAVVPITALQSEWSLFSREVEGEALGVCRELGIGVVAFSPLARGLLSGGIRRLGDLSDRDERRINPRFHPGNFDRNMRLVAALEDVAARMGITVAQLALAWVHHQGPDVVPIPGAEHASHVADNVKAASVTLGAEDLALLERLSPAEAVAGHRMDAVRSGMLPAGKPHPNS</sequence>
<dbReference type="InterPro" id="IPR023210">
    <property type="entry name" value="NADP_OxRdtase_dom"/>
</dbReference>
<dbReference type="InParanoid" id="C7Q7N7"/>
<keyword evidence="1" id="KW-0560">Oxidoreductase</keyword>
<reference evidence="3 4" key="1">
    <citation type="journal article" date="2009" name="Stand. Genomic Sci.">
        <title>Complete genome sequence of Catenulispora acidiphila type strain (ID 139908).</title>
        <authorList>
            <person name="Copeland A."/>
            <person name="Lapidus A."/>
            <person name="Glavina Del Rio T."/>
            <person name="Nolan M."/>
            <person name="Lucas S."/>
            <person name="Chen F."/>
            <person name="Tice H."/>
            <person name="Cheng J.F."/>
            <person name="Bruce D."/>
            <person name="Goodwin L."/>
            <person name="Pitluck S."/>
            <person name="Mikhailova N."/>
            <person name="Pati A."/>
            <person name="Ivanova N."/>
            <person name="Mavromatis K."/>
            <person name="Chen A."/>
            <person name="Palaniappan K."/>
            <person name="Chain P."/>
            <person name="Land M."/>
            <person name="Hauser L."/>
            <person name="Chang Y.J."/>
            <person name="Jeffries C.D."/>
            <person name="Chertkov O."/>
            <person name="Brettin T."/>
            <person name="Detter J.C."/>
            <person name="Han C."/>
            <person name="Ali Z."/>
            <person name="Tindall B.J."/>
            <person name="Goker M."/>
            <person name="Bristow J."/>
            <person name="Eisen J.A."/>
            <person name="Markowitz V."/>
            <person name="Hugenholtz P."/>
            <person name="Kyrpides N.C."/>
            <person name="Klenk H.P."/>
        </authorList>
    </citation>
    <scope>NUCLEOTIDE SEQUENCE [LARGE SCALE GENOMIC DNA]</scope>
    <source>
        <strain evidence="4">DSM 44928 / JCM 14897 / NBRC 102108 / NRRL B-24433 / ID139908</strain>
    </source>
</reference>
<evidence type="ECO:0000313" key="4">
    <source>
        <dbReference type="Proteomes" id="UP000000851"/>
    </source>
</evidence>
<dbReference type="FunCoup" id="C7Q7N7">
    <property type="interactions" value="195"/>
</dbReference>
<organism evidence="3 4">
    <name type="scientific">Catenulispora acidiphila (strain DSM 44928 / JCM 14897 / NBRC 102108 / NRRL B-24433 / ID139908)</name>
    <dbReference type="NCBI Taxonomy" id="479433"/>
    <lineage>
        <taxon>Bacteria</taxon>
        <taxon>Bacillati</taxon>
        <taxon>Actinomycetota</taxon>
        <taxon>Actinomycetes</taxon>
        <taxon>Catenulisporales</taxon>
        <taxon>Catenulisporaceae</taxon>
        <taxon>Catenulispora</taxon>
    </lineage>
</organism>
<dbReference type="EMBL" id="CP001700">
    <property type="protein sequence ID" value="ACU72230.1"/>
    <property type="molecule type" value="Genomic_DNA"/>
</dbReference>
<accession>C7Q7N7</accession>
<dbReference type="Pfam" id="PF00248">
    <property type="entry name" value="Aldo_ket_red"/>
    <property type="match status" value="1"/>
</dbReference>
<proteinExistence type="predicted"/>
<dbReference type="OrthoDB" id="9768793at2"/>
<dbReference type="STRING" id="479433.Caci_3323"/>
<dbReference type="eggNOG" id="COG0667">
    <property type="taxonomic scope" value="Bacteria"/>
</dbReference>
<dbReference type="InterPro" id="IPR050791">
    <property type="entry name" value="Aldo-Keto_reductase"/>
</dbReference>
<dbReference type="Gene3D" id="3.20.20.100">
    <property type="entry name" value="NADP-dependent oxidoreductase domain"/>
    <property type="match status" value="1"/>
</dbReference>
<dbReference type="PANTHER" id="PTHR43625">
    <property type="entry name" value="AFLATOXIN B1 ALDEHYDE REDUCTASE"/>
    <property type="match status" value="1"/>
</dbReference>
<feature type="domain" description="NADP-dependent oxidoreductase" evidence="2">
    <location>
        <begin position="15"/>
        <end position="305"/>
    </location>
</feature>
<evidence type="ECO:0000313" key="3">
    <source>
        <dbReference type="EMBL" id="ACU72230.1"/>
    </source>
</evidence>
<dbReference type="PANTHER" id="PTHR43625:SF40">
    <property type="entry name" value="ALDO-KETO REDUCTASE YAKC [NADP(+)]"/>
    <property type="match status" value="1"/>
</dbReference>
<gene>
    <name evidence="3" type="ordered locus">Caci_3323</name>
</gene>